<dbReference type="InterPro" id="IPR016181">
    <property type="entry name" value="Acyl_CoA_acyltransferase"/>
</dbReference>
<name>A0A239B7T6_9BACT</name>
<feature type="domain" description="N-acetyltransferase" evidence="3">
    <location>
        <begin position="161"/>
        <end position="289"/>
    </location>
</feature>
<dbReference type="RefSeq" id="WP_089317262.1">
    <property type="nucleotide sequence ID" value="NZ_FZOQ01000001.1"/>
</dbReference>
<dbReference type="Pfam" id="PF00583">
    <property type="entry name" value="Acetyltransf_1"/>
    <property type="match status" value="2"/>
</dbReference>
<dbReference type="GO" id="GO:0016747">
    <property type="term" value="F:acyltransferase activity, transferring groups other than amino-acyl groups"/>
    <property type="evidence" value="ECO:0007669"/>
    <property type="project" value="InterPro"/>
</dbReference>
<feature type="domain" description="N-acetyltransferase" evidence="3">
    <location>
        <begin position="4"/>
        <end position="158"/>
    </location>
</feature>
<dbReference type="OrthoDB" id="4228396at2"/>
<evidence type="ECO:0000313" key="5">
    <source>
        <dbReference type="Proteomes" id="UP000198432"/>
    </source>
</evidence>
<sequence length="289" mass="32592">MPHFQFAFLTEKDLPELHSTFVEAFADYLVPIQLDYAQFQAKLKREGVTPSFCVAAYEGKQMAGFILTGLGEWEGKPTAYNAGTGVKPQFRGNRLTEQLYGFLFPKLLESGVEQCLLEVIQENAPALKAYKAIGFQTSRALDCFRAMKTELLLQVKAPENVTIGVTQNPDWKNYHHFWDMEPTWQNSTEALKQSPDAKAVLEARDQEAELLGYLVLFLKSGAVAQFAVDKKERGRGIGTALLREAVNLAEAPALMFINVDTTASGFIYYLERRHFKRMLGQYEMKMPLA</sequence>
<dbReference type="AlphaFoldDB" id="A0A239B7T6"/>
<dbReference type="Gene3D" id="3.40.630.30">
    <property type="match status" value="2"/>
</dbReference>
<dbReference type="CDD" id="cd04301">
    <property type="entry name" value="NAT_SF"/>
    <property type="match status" value="1"/>
</dbReference>
<dbReference type="SUPFAM" id="SSF55729">
    <property type="entry name" value="Acyl-CoA N-acyltransferases (Nat)"/>
    <property type="match status" value="1"/>
</dbReference>
<keyword evidence="1" id="KW-0808">Transferase</keyword>
<dbReference type="PANTHER" id="PTHR43420">
    <property type="entry name" value="ACETYLTRANSFERASE"/>
    <property type="match status" value="1"/>
</dbReference>
<reference evidence="5" key="1">
    <citation type="submission" date="2017-06" db="EMBL/GenBank/DDBJ databases">
        <authorList>
            <person name="Varghese N."/>
            <person name="Submissions S."/>
        </authorList>
    </citation>
    <scope>NUCLEOTIDE SEQUENCE [LARGE SCALE GENOMIC DNA]</scope>
    <source>
        <strain evidence="5">NKM1</strain>
    </source>
</reference>
<evidence type="ECO:0000256" key="1">
    <source>
        <dbReference type="ARBA" id="ARBA00022679"/>
    </source>
</evidence>
<dbReference type="InterPro" id="IPR000182">
    <property type="entry name" value="GNAT_dom"/>
</dbReference>
<keyword evidence="2" id="KW-0012">Acyltransferase</keyword>
<protein>
    <submittedName>
        <fullName evidence="4">Ribosomal protein S18 acetylase RimI</fullName>
    </submittedName>
</protein>
<proteinExistence type="predicted"/>
<evidence type="ECO:0000313" key="4">
    <source>
        <dbReference type="EMBL" id="SNS03213.1"/>
    </source>
</evidence>
<accession>A0A239B7T6</accession>
<organism evidence="4 5">
    <name type="scientific">Pontibacter ummariensis</name>
    <dbReference type="NCBI Taxonomy" id="1610492"/>
    <lineage>
        <taxon>Bacteria</taxon>
        <taxon>Pseudomonadati</taxon>
        <taxon>Bacteroidota</taxon>
        <taxon>Cytophagia</taxon>
        <taxon>Cytophagales</taxon>
        <taxon>Hymenobacteraceae</taxon>
        <taxon>Pontibacter</taxon>
    </lineage>
</organism>
<dbReference type="InterPro" id="IPR050680">
    <property type="entry name" value="YpeA/RimI_acetyltransf"/>
</dbReference>
<gene>
    <name evidence="4" type="ORF">SAMN06296052_101171</name>
</gene>
<dbReference type="PROSITE" id="PS51186">
    <property type="entry name" value="GNAT"/>
    <property type="match status" value="2"/>
</dbReference>
<dbReference type="GO" id="GO:0005840">
    <property type="term" value="C:ribosome"/>
    <property type="evidence" value="ECO:0007669"/>
    <property type="project" value="UniProtKB-KW"/>
</dbReference>
<dbReference type="Proteomes" id="UP000198432">
    <property type="component" value="Unassembled WGS sequence"/>
</dbReference>
<dbReference type="PANTHER" id="PTHR43420:SF44">
    <property type="entry name" value="ACETYLTRANSFERASE YPEA"/>
    <property type="match status" value="1"/>
</dbReference>
<keyword evidence="5" id="KW-1185">Reference proteome</keyword>
<keyword evidence="4" id="KW-0689">Ribosomal protein</keyword>
<keyword evidence="4" id="KW-0687">Ribonucleoprotein</keyword>
<evidence type="ECO:0000256" key="2">
    <source>
        <dbReference type="ARBA" id="ARBA00023315"/>
    </source>
</evidence>
<dbReference type="EMBL" id="FZOQ01000001">
    <property type="protein sequence ID" value="SNS03213.1"/>
    <property type="molecule type" value="Genomic_DNA"/>
</dbReference>
<evidence type="ECO:0000259" key="3">
    <source>
        <dbReference type="PROSITE" id="PS51186"/>
    </source>
</evidence>